<keyword evidence="1" id="KW-1133">Transmembrane helix</keyword>
<evidence type="ECO:0000256" key="1">
    <source>
        <dbReference type="SAM" id="Phobius"/>
    </source>
</evidence>
<dbReference type="RefSeq" id="WP_081704568.1">
    <property type="nucleotide sequence ID" value="NZ_FNHF01000001.1"/>
</dbReference>
<evidence type="ECO:0000313" key="2">
    <source>
        <dbReference type="EMBL" id="SDL96504.1"/>
    </source>
</evidence>
<dbReference type="Proteomes" id="UP000182347">
    <property type="component" value="Unassembled WGS sequence"/>
</dbReference>
<accession>A0A1G9PCQ5</accession>
<proteinExistence type="predicted"/>
<dbReference type="OrthoDB" id="2662123at2"/>
<keyword evidence="1" id="KW-0812">Transmembrane</keyword>
<gene>
    <name evidence="2" type="ORF">SAMN05216244_1377</name>
</gene>
<dbReference type="STRING" id="482461.SAMN05216244_1377"/>
<reference evidence="3" key="1">
    <citation type="submission" date="2016-10" db="EMBL/GenBank/DDBJ databases">
        <authorList>
            <person name="Varghese N."/>
            <person name="Submissions S."/>
        </authorList>
    </citation>
    <scope>NUCLEOTIDE SEQUENCE [LARGE SCALE GENOMIC DNA]</scope>
    <source>
        <strain evidence="3">CGMCC 1.6199</strain>
    </source>
</reference>
<keyword evidence="1" id="KW-0472">Membrane</keyword>
<name>A0A1G9PCQ5_9BACI</name>
<organism evidence="2 3">
    <name type="scientific">Sediminibacillus halophilus</name>
    <dbReference type="NCBI Taxonomy" id="482461"/>
    <lineage>
        <taxon>Bacteria</taxon>
        <taxon>Bacillati</taxon>
        <taxon>Bacillota</taxon>
        <taxon>Bacilli</taxon>
        <taxon>Bacillales</taxon>
        <taxon>Bacillaceae</taxon>
        <taxon>Sediminibacillus</taxon>
    </lineage>
</organism>
<evidence type="ECO:0000313" key="3">
    <source>
        <dbReference type="Proteomes" id="UP000182347"/>
    </source>
</evidence>
<keyword evidence="3" id="KW-1185">Reference proteome</keyword>
<dbReference type="Pfam" id="PF12841">
    <property type="entry name" value="YvrJ"/>
    <property type="match status" value="1"/>
</dbReference>
<dbReference type="AlphaFoldDB" id="A0A1G9PCQ5"/>
<sequence length="52" mass="5869">MDSTLVPSLVTLVSDLGFPVVMVLYLLFRFEKRITALAQSIDRLKEAVSQEK</sequence>
<protein>
    <submittedName>
        <fullName evidence="2">YvrJ protein family protein</fullName>
    </submittedName>
</protein>
<feature type="transmembrane region" description="Helical" evidence="1">
    <location>
        <begin position="6"/>
        <end position="28"/>
    </location>
</feature>
<dbReference type="EMBL" id="FNHF01000001">
    <property type="protein sequence ID" value="SDL96504.1"/>
    <property type="molecule type" value="Genomic_DNA"/>
</dbReference>
<dbReference type="InterPro" id="IPR024419">
    <property type="entry name" value="YvrJ"/>
</dbReference>